<organism evidence="4 5">
    <name type="scientific">Paenibacillus beijingensis</name>
    <dbReference type="NCBI Taxonomy" id="1126833"/>
    <lineage>
        <taxon>Bacteria</taxon>
        <taxon>Bacillati</taxon>
        <taxon>Bacillota</taxon>
        <taxon>Bacilli</taxon>
        <taxon>Bacillales</taxon>
        <taxon>Paenibacillaceae</taxon>
        <taxon>Paenibacillus</taxon>
    </lineage>
</organism>
<evidence type="ECO:0000313" key="5">
    <source>
        <dbReference type="Proteomes" id="UP000032633"/>
    </source>
</evidence>
<feature type="domain" description="DUF4097" evidence="3">
    <location>
        <begin position="351"/>
        <end position="489"/>
    </location>
</feature>
<reference evidence="4 5" key="1">
    <citation type="journal article" date="2015" name="J. Biotechnol.">
        <title>Complete genome sequence of Paenibacillus beijingensis 7188(T) (=DSM 24997(T)), a novel rhizobacterium from jujube garden soil.</title>
        <authorList>
            <person name="Kwak Y."/>
            <person name="Shin J.H."/>
        </authorList>
    </citation>
    <scope>NUCLEOTIDE SEQUENCE [LARGE SCALE GENOMIC DNA]</scope>
    <source>
        <strain evidence="4 5">DSM 24997</strain>
    </source>
</reference>
<dbReference type="InterPro" id="IPR025164">
    <property type="entry name" value="Toastrack_DUF4097"/>
</dbReference>
<name>A0A0D5NEM5_9BACL</name>
<proteinExistence type="predicted"/>
<feature type="region of interest" description="Disordered" evidence="1">
    <location>
        <begin position="230"/>
        <end position="294"/>
    </location>
</feature>
<evidence type="ECO:0000313" key="4">
    <source>
        <dbReference type="EMBL" id="AJY73834.1"/>
    </source>
</evidence>
<evidence type="ECO:0000256" key="1">
    <source>
        <dbReference type="SAM" id="MobiDB-lite"/>
    </source>
</evidence>
<dbReference type="KEGG" id="pbj:VN24_03395"/>
<feature type="compositionally biased region" description="Low complexity" evidence="1">
    <location>
        <begin position="280"/>
        <end position="290"/>
    </location>
</feature>
<feature type="transmembrane region" description="Helical" evidence="2">
    <location>
        <begin position="12"/>
        <end position="31"/>
    </location>
</feature>
<dbReference type="Pfam" id="PF13349">
    <property type="entry name" value="DUF4097"/>
    <property type="match status" value="1"/>
</dbReference>
<dbReference type="STRING" id="1126833.VN24_03395"/>
<dbReference type="RefSeq" id="WP_045669269.1">
    <property type="nucleotide sequence ID" value="NZ_CP011058.1"/>
</dbReference>
<dbReference type="PATRIC" id="fig|1126833.4.peg.732"/>
<keyword evidence="5" id="KW-1185">Reference proteome</keyword>
<protein>
    <recommendedName>
        <fullName evidence="3">DUF4097 domain-containing protein</fullName>
    </recommendedName>
</protein>
<sequence>MLMWGSRSSAFLLGRWSAAALVVFVGAVLLWDQVKGRNDISLLGEWWPALLIIIGLEVTAYSLMTRRRHRRLLFDVAGVFVAFLIASTAFVITQYGGLPFRWLDQWNTGIAGIGNLGEEKGYEYTKNDVTAVPEQKVKTVVIDNPNGEIKVMRGSGSSVVVKTVVWIDLENKQEADKIAGESEVKIASGEQMVIEAKGKPYGANGERKPRMNITVLLPENTAAVETVSLGEAPGGVSPESGVPDGVPDHPSGGNLGGGALQGDNEIEGSGISDAGNVLNGTGSSSPSGSGQERDDVEMKVNAGNGPVTISGFRLAAGLTVNNVNGLINIRDITGSVSAHTIYGDITANAITGDAKLSAKDGNVYAKGIGGNLSASTSNGSLELSQIDGNTEAGTKNGKISINEVRGNVQADTLNGEIDLASAVVEGSWDVDSSIGDIHIRLPESGDYSVYGSVTFGSISSDLPLANDSKTIEGTIGLGTYRINVDANSDIAINRYTSPSG</sequence>
<gene>
    <name evidence="4" type="ORF">VN24_03395</name>
</gene>
<keyword evidence="2" id="KW-0472">Membrane</keyword>
<evidence type="ECO:0000256" key="2">
    <source>
        <dbReference type="SAM" id="Phobius"/>
    </source>
</evidence>
<reference evidence="5" key="2">
    <citation type="submission" date="2015-03" db="EMBL/GenBank/DDBJ databases">
        <title>Genome sequence of Paenibacillus beijingensis strain DSM 24997T.</title>
        <authorList>
            <person name="Kwak Y."/>
            <person name="Shin J.-H."/>
        </authorList>
    </citation>
    <scope>NUCLEOTIDE SEQUENCE [LARGE SCALE GENOMIC DNA]</scope>
    <source>
        <strain evidence="5">DSM 24997</strain>
    </source>
</reference>
<keyword evidence="2" id="KW-1133">Transmembrane helix</keyword>
<dbReference type="AlphaFoldDB" id="A0A0D5NEM5"/>
<evidence type="ECO:0000259" key="3">
    <source>
        <dbReference type="Pfam" id="PF13349"/>
    </source>
</evidence>
<accession>A0A0D5NEM5</accession>
<feature type="transmembrane region" description="Helical" evidence="2">
    <location>
        <begin position="46"/>
        <end position="65"/>
    </location>
</feature>
<keyword evidence="2" id="KW-0812">Transmembrane</keyword>
<dbReference type="OrthoDB" id="2640165at2"/>
<dbReference type="Proteomes" id="UP000032633">
    <property type="component" value="Chromosome"/>
</dbReference>
<dbReference type="HOGENOM" id="CLU_032798_0_0_9"/>
<feature type="transmembrane region" description="Helical" evidence="2">
    <location>
        <begin position="72"/>
        <end position="92"/>
    </location>
</feature>
<dbReference type="EMBL" id="CP011058">
    <property type="protein sequence ID" value="AJY73834.1"/>
    <property type="molecule type" value="Genomic_DNA"/>
</dbReference>